<keyword evidence="4" id="KW-0175">Coiled coil</keyword>
<dbReference type="GO" id="GO:0009424">
    <property type="term" value="C:bacterial-type flagellum hook"/>
    <property type="evidence" value="ECO:0007669"/>
    <property type="project" value="InterPro"/>
</dbReference>
<comment type="subunit">
    <text evidence="3">Homopentamer.</text>
</comment>
<evidence type="ECO:0000256" key="2">
    <source>
        <dbReference type="ARBA" id="ARBA00009764"/>
    </source>
</evidence>
<comment type="similarity">
    <text evidence="2">Belongs to the FliD family.</text>
</comment>
<sequence>MGKISSSVGLVTGLNIQDTVKQLMAVAARPKDILTARNESLKQEQIAYDTLGSKLLSFQFTANKLKTSSVYSTRTATSSNESLLKVAIATGSTPSIGSFQIRPVQSASAQQVVSQVFEGASANLGSGTFSFGFGGFLDQGISLDQINEGAGLQRGKIRITDRSGSAAVIDLSFARTVDDVVAAINNNTDVGVNASVSGDSFVLTDSSGGSGSLTVAEVAGGTTAASLGLGGVNVAANTATGADILRLHAGTKLSTLNDGNGVTVSKQGIVDIDVSLSDGSSLGIDLHDADTLGKVLEQINTAGAGKLTAAISSDGNRLELTDLTSGSSDFKVENGVTGTAADDLGIATTTSGSSITGKRVLSGLRDSLLSSLNGGQGVGTLGTLQITDRAGVTGSVNLAGAETLSDVISAVNAASPNVTASINSARNGLVITDNSNGGGNLLIANGDATNTADKLGLAANQAGGAKNSGALKRQTLSEATLLSSLNGGKGVVFGEVRVTDSNGAARTANMKSSGLEPKTVGDVIDSINQLTNGVEARINDAGDGIVLVDVVGGSGTLGVTDLSGDIAKSLNLTRASTKQDVNGTERQVIDGTNSHTIDLSNLQSSSAAVPLSSLNGGKGIGDGDIRITDSNGKSLVLDLNGADSGITTVGQVIDAINAKAEATGTKVVARLNSAKTGIELEDAGTGSAKLKVEEVGNGTAAKDLKILGESTLIGGKKIINGAGAFTASTGTQTGLSALAAKINDLKAGVTASTVYDGTGYRLSLSVNAPGSANQLLIDSGTSAMNFTETAKAQDAVILYGNSSTPGGGVLVSSQTNVFNGAIPGLNLTVGGASDTPITVGVAQTDETLLTSVDEFVKAYNSLRDDLDKLTSFDPDALTTGLLFGTNEALQIDTRLSRALTDRYAGLGNFQSLEQIGISVDADGQLAVNKTKLKSAFANDPGGVEQFLSNAQSGVAMKISKVVDGLAGDEHSLMASSSEALQATIASNELRLDQWTTQLSSQEERLTNQFYQLELVISKLQQSQSALADLKPLAPYTGA</sequence>
<dbReference type="Proteomes" id="UP000326837">
    <property type="component" value="Chromosome"/>
</dbReference>
<dbReference type="RefSeq" id="WP_152097941.1">
    <property type="nucleotide sequence ID" value="NZ_AP021861.1"/>
</dbReference>
<dbReference type="GO" id="GO:0071973">
    <property type="term" value="P:bacterial-type flagellum-dependent cell motility"/>
    <property type="evidence" value="ECO:0007669"/>
    <property type="project" value="TreeGrafter"/>
</dbReference>
<evidence type="ECO:0000256" key="1">
    <source>
        <dbReference type="ARBA" id="ARBA00004365"/>
    </source>
</evidence>
<dbReference type="Pfam" id="PF02465">
    <property type="entry name" value="FliD_N"/>
    <property type="match status" value="1"/>
</dbReference>
<dbReference type="PANTHER" id="PTHR30288">
    <property type="entry name" value="FLAGELLAR CAP/ASSEMBLY PROTEIN FLID"/>
    <property type="match status" value="1"/>
</dbReference>
<dbReference type="PANTHER" id="PTHR30288:SF0">
    <property type="entry name" value="FLAGELLAR HOOK-ASSOCIATED PROTEIN 2"/>
    <property type="match status" value="1"/>
</dbReference>
<evidence type="ECO:0000313" key="11">
    <source>
        <dbReference type="Proteomes" id="UP000326837"/>
    </source>
</evidence>
<organism evidence="10 11">
    <name type="scientific">Lacipirellula parvula</name>
    <dbReference type="NCBI Taxonomy" id="2650471"/>
    <lineage>
        <taxon>Bacteria</taxon>
        <taxon>Pseudomonadati</taxon>
        <taxon>Planctomycetota</taxon>
        <taxon>Planctomycetia</taxon>
        <taxon>Pirellulales</taxon>
        <taxon>Lacipirellulaceae</taxon>
        <taxon>Lacipirellula</taxon>
    </lineage>
</organism>
<accession>A0A5K7X689</accession>
<gene>
    <name evidence="10" type="ORF">PLANPX_1487</name>
</gene>
<dbReference type="InterPro" id="IPR040026">
    <property type="entry name" value="FliD"/>
</dbReference>
<evidence type="ECO:0000259" key="8">
    <source>
        <dbReference type="Pfam" id="PF02465"/>
    </source>
</evidence>
<proteinExistence type="inferred from homology"/>
<evidence type="ECO:0000259" key="9">
    <source>
        <dbReference type="Pfam" id="PF07195"/>
    </source>
</evidence>
<dbReference type="GO" id="GO:0007155">
    <property type="term" value="P:cell adhesion"/>
    <property type="evidence" value="ECO:0007669"/>
    <property type="project" value="InterPro"/>
</dbReference>
<dbReference type="GO" id="GO:0009421">
    <property type="term" value="C:bacterial-type flagellum filament cap"/>
    <property type="evidence" value="ECO:0007669"/>
    <property type="project" value="InterPro"/>
</dbReference>
<keyword evidence="11" id="KW-1185">Reference proteome</keyword>
<name>A0A5K7X689_9BACT</name>
<dbReference type="AlphaFoldDB" id="A0A5K7X689"/>
<feature type="domain" description="Flagellar hook-associated protein 2 N-terminal" evidence="8">
    <location>
        <begin position="12"/>
        <end position="110"/>
    </location>
</feature>
<dbReference type="KEGG" id="lpav:PLANPX_1487"/>
<evidence type="ECO:0000256" key="7">
    <source>
        <dbReference type="ARBA" id="ARBA00033192"/>
    </source>
</evidence>
<evidence type="ECO:0000256" key="5">
    <source>
        <dbReference type="ARBA" id="ARBA00023143"/>
    </source>
</evidence>
<evidence type="ECO:0000313" key="10">
    <source>
        <dbReference type="EMBL" id="BBO31875.1"/>
    </source>
</evidence>
<evidence type="ECO:0000256" key="6">
    <source>
        <dbReference type="ARBA" id="ARBA00033074"/>
    </source>
</evidence>
<keyword evidence="5" id="KW-0975">Bacterial flagellum</keyword>
<reference evidence="11" key="1">
    <citation type="submission" date="2019-10" db="EMBL/GenBank/DDBJ databases">
        <title>Lacipirellula parvula gen. nov., sp. nov., representing a lineage of planctomycetes widespread in freshwater anoxic habitats, and description of the family Lacipirellulaceae.</title>
        <authorList>
            <person name="Dedysh S.N."/>
            <person name="Kulichevskaya I.S."/>
            <person name="Beletsky A.V."/>
            <person name="Rakitin A.L."/>
            <person name="Mardanov A.V."/>
            <person name="Ivanova A.A."/>
            <person name="Saltykova V.X."/>
            <person name="Rijpstra W.I.C."/>
            <person name="Sinninghe Damste J.S."/>
            <person name="Ravin N.V."/>
        </authorList>
    </citation>
    <scope>NUCLEOTIDE SEQUENCE [LARGE SCALE GENOMIC DNA]</scope>
    <source>
        <strain evidence="11">PX69</strain>
    </source>
</reference>
<dbReference type="InterPro" id="IPR003481">
    <property type="entry name" value="FliD_N"/>
</dbReference>
<comment type="subcellular location">
    <subcellularLocation>
        <location evidence="1">Bacterial flagellum</location>
    </subcellularLocation>
</comment>
<dbReference type="InterPro" id="IPR010809">
    <property type="entry name" value="FliD_C"/>
</dbReference>
<dbReference type="EMBL" id="AP021861">
    <property type="protein sequence ID" value="BBO31875.1"/>
    <property type="molecule type" value="Genomic_DNA"/>
</dbReference>
<feature type="domain" description="Flagellar hook-associated protein 2 C-terminal" evidence="9">
    <location>
        <begin position="801"/>
        <end position="1021"/>
    </location>
</feature>
<protein>
    <recommendedName>
        <fullName evidence="7">Filament cap protein</fullName>
    </recommendedName>
    <alternativeName>
        <fullName evidence="6">Flagellar cap protein</fullName>
    </alternativeName>
</protein>
<dbReference type="Pfam" id="PF07195">
    <property type="entry name" value="FliD_C"/>
    <property type="match status" value="1"/>
</dbReference>
<evidence type="ECO:0000256" key="3">
    <source>
        <dbReference type="ARBA" id="ARBA00011255"/>
    </source>
</evidence>
<evidence type="ECO:0000256" key="4">
    <source>
        <dbReference type="ARBA" id="ARBA00023054"/>
    </source>
</evidence>